<dbReference type="RefSeq" id="WP_246360607.1">
    <property type="nucleotide sequence ID" value="NZ_JACHNY010000006.1"/>
</dbReference>
<protein>
    <submittedName>
        <fullName evidence="2">Uncharacterized protein</fullName>
    </submittedName>
</protein>
<comment type="caution">
    <text evidence="2">The sequence shown here is derived from an EMBL/GenBank/DDBJ whole genome shotgun (WGS) entry which is preliminary data.</text>
</comment>
<gene>
    <name evidence="2" type="ORF">GGQ96_002916</name>
</gene>
<dbReference type="EMBL" id="JACHNY010000006">
    <property type="protein sequence ID" value="MBB4618770.1"/>
    <property type="molecule type" value="Genomic_DNA"/>
</dbReference>
<feature type="region of interest" description="Disordered" evidence="1">
    <location>
        <begin position="1"/>
        <end position="45"/>
    </location>
</feature>
<name>A0A7W7F0W3_9SPHN</name>
<dbReference type="Proteomes" id="UP000574769">
    <property type="component" value="Unassembled WGS sequence"/>
</dbReference>
<evidence type="ECO:0000313" key="2">
    <source>
        <dbReference type="EMBL" id="MBB4618770.1"/>
    </source>
</evidence>
<sequence>MKRRIVVPPEKRPVAPAAGADPQPRERRKLGLKYGGDAPAGEHVS</sequence>
<evidence type="ECO:0000313" key="3">
    <source>
        <dbReference type="Proteomes" id="UP000574769"/>
    </source>
</evidence>
<keyword evidence="3" id="KW-1185">Reference proteome</keyword>
<dbReference type="AlphaFoldDB" id="A0A7W7F0W3"/>
<proteinExistence type="predicted"/>
<organism evidence="2 3">
    <name type="scientific">Sphingomonas abaci</name>
    <dbReference type="NCBI Taxonomy" id="237611"/>
    <lineage>
        <taxon>Bacteria</taxon>
        <taxon>Pseudomonadati</taxon>
        <taxon>Pseudomonadota</taxon>
        <taxon>Alphaproteobacteria</taxon>
        <taxon>Sphingomonadales</taxon>
        <taxon>Sphingomonadaceae</taxon>
        <taxon>Sphingomonas</taxon>
    </lineage>
</organism>
<evidence type="ECO:0000256" key="1">
    <source>
        <dbReference type="SAM" id="MobiDB-lite"/>
    </source>
</evidence>
<reference evidence="2 3" key="1">
    <citation type="submission" date="2020-08" db="EMBL/GenBank/DDBJ databases">
        <title>Genomic Encyclopedia of Type Strains, Phase IV (KMG-IV): sequencing the most valuable type-strain genomes for metagenomic binning, comparative biology and taxonomic classification.</title>
        <authorList>
            <person name="Goeker M."/>
        </authorList>
    </citation>
    <scope>NUCLEOTIDE SEQUENCE [LARGE SCALE GENOMIC DNA]</scope>
    <source>
        <strain evidence="2 3">DSM 15867</strain>
    </source>
</reference>
<accession>A0A7W7F0W3</accession>